<reference evidence="3" key="1">
    <citation type="journal article" date="2014" name="Genome Announc.">
        <title>Draft genome sequence of Colletotrichum sublineola, a destructive pathogen of cultivated sorghum.</title>
        <authorList>
            <person name="Baroncelli R."/>
            <person name="Sanz-Martin J.M."/>
            <person name="Rech G.E."/>
            <person name="Sukno S.A."/>
            <person name="Thon M.R."/>
        </authorList>
    </citation>
    <scope>NUCLEOTIDE SEQUENCE [LARGE SCALE GENOMIC DNA]</scope>
    <source>
        <strain evidence="3">TX430BB</strain>
    </source>
</reference>
<name>A0A066X0E1_COLSU</name>
<feature type="region of interest" description="Disordered" evidence="1">
    <location>
        <begin position="443"/>
        <end position="465"/>
    </location>
</feature>
<sequence>MSSSLARTRSLRKPTQGSSTDLPPTGTAPKAAAPGSDATAPTTTTSAHRPGSPSRLPAPRSLAAPRPTTRSVSAASVTSTTGNTDAAAAKKKKSNPISTLLRRNAPTAPTRQRDAPAAAAAAGGPVGSGAPSAPSSRTSALAGLTRTSSTREPGLTRTRYPLNASTSNLGQYSSTTVTTTTTTAAAATSPRTRSSTTVRPTTSGGLTTSRPTSSAASSTASSPTKGHARAKSVATLNGSTILRPPGQSSAGPAPARARPTSLYGAPPTSSTTATTTATARPRPPSASDRLSSKPSISSLSSTTTTTATTTSTRPTRAASTGGAAAAVPTTASLRPAFNTLQQHYSPAKSLAPKPLTATYLAPPSPSKLPANVALTAETARLQAELLQLHLLHRDLPQTTAAWHASARAALAARHADLAKSSADLARLEADAAERLNVAALRRWGQSSSRSHSSGPHAPGAGATTTTVTLEDKIQRLDALLTSLWSLDTPGGKYGRLVRAFERWASALPDLEAARARAEDAGDPSALLDADSQVRYVGGLDARWKDEAAALVRKLEGWDAQLREMAYAEEEAEVEEEEEEEAVVGRRGGGGGGGGGGRGGKTRETSSLKRMLDGCGSLVRDMLQELAVMEEIEAAAVERETEWIRRMNREGDDGRGREDTQRAGAVWRLV</sequence>
<protein>
    <recommendedName>
        <fullName evidence="4">Aga1 a-agglutinin anchor subunit</fullName>
    </recommendedName>
</protein>
<dbReference type="OrthoDB" id="5429993at2759"/>
<accession>A0A066X0E1</accession>
<dbReference type="Proteomes" id="UP000027238">
    <property type="component" value="Unassembled WGS sequence"/>
</dbReference>
<dbReference type="STRING" id="1173701.A0A066X0E1"/>
<evidence type="ECO:0000256" key="1">
    <source>
        <dbReference type="SAM" id="MobiDB-lite"/>
    </source>
</evidence>
<comment type="caution">
    <text evidence="2">The sequence shown here is derived from an EMBL/GenBank/DDBJ whole genome shotgun (WGS) entry which is preliminary data.</text>
</comment>
<dbReference type="HOGENOM" id="CLU_030105_1_0_1"/>
<feature type="region of interest" description="Disordered" evidence="1">
    <location>
        <begin position="1"/>
        <end position="326"/>
    </location>
</feature>
<feature type="compositionally biased region" description="Low complexity" evidence="1">
    <location>
        <begin position="446"/>
        <end position="465"/>
    </location>
</feature>
<dbReference type="OMA" id="NSHSHYD"/>
<feature type="compositionally biased region" description="Low complexity" evidence="1">
    <location>
        <begin position="173"/>
        <end position="224"/>
    </location>
</feature>
<evidence type="ECO:0008006" key="4">
    <source>
        <dbReference type="Google" id="ProtNLM"/>
    </source>
</evidence>
<proteinExistence type="predicted"/>
<gene>
    <name evidence="2" type="ORF">CSUB01_06049</name>
</gene>
<dbReference type="AlphaFoldDB" id="A0A066X0E1"/>
<feature type="region of interest" description="Disordered" evidence="1">
    <location>
        <begin position="568"/>
        <end position="606"/>
    </location>
</feature>
<feature type="compositionally biased region" description="Gly residues" evidence="1">
    <location>
        <begin position="585"/>
        <end position="598"/>
    </location>
</feature>
<dbReference type="EMBL" id="JMSE01001320">
    <property type="protein sequence ID" value="KDN62613.1"/>
    <property type="molecule type" value="Genomic_DNA"/>
</dbReference>
<feature type="compositionally biased region" description="Low complexity" evidence="1">
    <location>
        <begin position="243"/>
        <end position="326"/>
    </location>
</feature>
<evidence type="ECO:0000313" key="2">
    <source>
        <dbReference type="EMBL" id="KDN62613.1"/>
    </source>
</evidence>
<keyword evidence="3" id="KW-1185">Reference proteome</keyword>
<dbReference type="eggNOG" id="ENOG502S23J">
    <property type="taxonomic scope" value="Eukaryota"/>
</dbReference>
<feature type="compositionally biased region" description="Polar residues" evidence="1">
    <location>
        <begin position="1"/>
        <end position="22"/>
    </location>
</feature>
<feature type="compositionally biased region" description="Acidic residues" evidence="1">
    <location>
        <begin position="568"/>
        <end position="581"/>
    </location>
</feature>
<feature type="compositionally biased region" description="Low complexity" evidence="1">
    <location>
        <begin position="23"/>
        <end position="81"/>
    </location>
</feature>
<feature type="compositionally biased region" description="Low complexity" evidence="1">
    <location>
        <begin position="105"/>
        <end position="142"/>
    </location>
</feature>
<feature type="compositionally biased region" description="Polar residues" evidence="1">
    <location>
        <begin position="163"/>
        <end position="172"/>
    </location>
</feature>
<evidence type="ECO:0000313" key="3">
    <source>
        <dbReference type="Proteomes" id="UP000027238"/>
    </source>
</evidence>
<organism evidence="2 3">
    <name type="scientific">Colletotrichum sublineola</name>
    <name type="common">Sorghum anthracnose fungus</name>
    <dbReference type="NCBI Taxonomy" id="1173701"/>
    <lineage>
        <taxon>Eukaryota</taxon>
        <taxon>Fungi</taxon>
        <taxon>Dikarya</taxon>
        <taxon>Ascomycota</taxon>
        <taxon>Pezizomycotina</taxon>
        <taxon>Sordariomycetes</taxon>
        <taxon>Hypocreomycetidae</taxon>
        <taxon>Glomerellales</taxon>
        <taxon>Glomerellaceae</taxon>
        <taxon>Colletotrichum</taxon>
        <taxon>Colletotrichum graminicola species complex</taxon>
    </lineage>
</organism>